<name>A0ABT4MN59_GORRU</name>
<dbReference type="RefSeq" id="WP_301568887.1">
    <property type="nucleotide sequence ID" value="NZ_JAPWIE010000001.1"/>
</dbReference>
<dbReference type="InterPro" id="IPR050583">
    <property type="entry name" value="Mycobacterial_A85_antigen"/>
</dbReference>
<dbReference type="PANTHER" id="PTHR48098:SF1">
    <property type="entry name" value="DIACYLGLYCEROL ACYLTRANSFERASE_MYCOLYLTRANSFERASE AG85A"/>
    <property type="match status" value="1"/>
</dbReference>
<dbReference type="InterPro" id="IPR029058">
    <property type="entry name" value="AB_hydrolase_fold"/>
</dbReference>
<dbReference type="Proteomes" id="UP001067235">
    <property type="component" value="Unassembled WGS sequence"/>
</dbReference>
<dbReference type="InterPro" id="IPR000801">
    <property type="entry name" value="Esterase-like"/>
</dbReference>
<keyword evidence="2" id="KW-1185">Reference proteome</keyword>
<organism evidence="1 2">
    <name type="scientific">Gordonia rubripertincta</name>
    <name type="common">Rhodococcus corallinus</name>
    <dbReference type="NCBI Taxonomy" id="36822"/>
    <lineage>
        <taxon>Bacteria</taxon>
        <taxon>Bacillati</taxon>
        <taxon>Actinomycetota</taxon>
        <taxon>Actinomycetes</taxon>
        <taxon>Mycobacteriales</taxon>
        <taxon>Gordoniaceae</taxon>
        <taxon>Gordonia</taxon>
    </lineage>
</organism>
<accession>A0ABT4MN59</accession>
<evidence type="ECO:0000313" key="1">
    <source>
        <dbReference type="EMBL" id="MCZ4548435.1"/>
    </source>
</evidence>
<dbReference type="GO" id="GO:0016787">
    <property type="term" value="F:hydrolase activity"/>
    <property type="evidence" value="ECO:0007669"/>
    <property type="project" value="UniProtKB-KW"/>
</dbReference>
<comment type="caution">
    <text evidence="1">The sequence shown here is derived from an EMBL/GenBank/DDBJ whole genome shotgun (WGS) entry which is preliminary data.</text>
</comment>
<dbReference type="Gene3D" id="3.40.50.1820">
    <property type="entry name" value="alpha/beta hydrolase"/>
    <property type="match status" value="1"/>
</dbReference>
<dbReference type="SUPFAM" id="SSF53474">
    <property type="entry name" value="alpha/beta-Hydrolases"/>
    <property type="match status" value="1"/>
</dbReference>
<keyword evidence="1" id="KW-0378">Hydrolase</keyword>
<protein>
    <submittedName>
        <fullName evidence="1">Alpha/beta hydrolase family protein</fullName>
    </submittedName>
</protein>
<dbReference type="PANTHER" id="PTHR48098">
    <property type="entry name" value="ENTEROCHELIN ESTERASE-RELATED"/>
    <property type="match status" value="1"/>
</dbReference>
<sequence>MSIRGGISRGLTAWVGVVAVVAALCQGVGPAASAPAVTGSKQITDRLSIIYVYSPSMNRVIPNQVLRPAGNSAGAPTFYLLNGKGGGTEGDSWVTYTNYEGFFAGKRVNVVSPLGGKYSWYADWRGPDLVTGTNKWQTYLTRELPAALAPELKSNGANAIAGLSMSGGPALDLAGQAPDVYRAVASYSGCPAIGSPLGTAAVSATVASGGANPLAMYGPPGDPAWAWHDATLHPNRLRGKAIYISAATGLPSASPGPAAVPLFFGPAQVEVITRQCTDQMAGALRSAGIGHTYKVFPTGAHTWGSFEQQMRDSWRVIGPAIGA</sequence>
<gene>
    <name evidence="1" type="ORF">O4213_00460</name>
</gene>
<reference evidence="1" key="1">
    <citation type="submission" date="2022-12" db="EMBL/GenBank/DDBJ databases">
        <authorList>
            <person name="Krivoruchko A.V."/>
            <person name="Elkin A."/>
        </authorList>
    </citation>
    <scope>NUCLEOTIDE SEQUENCE</scope>
    <source>
        <strain evidence="1">IEGM 1388</strain>
    </source>
</reference>
<evidence type="ECO:0000313" key="2">
    <source>
        <dbReference type="Proteomes" id="UP001067235"/>
    </source>
</evidence>
<dbReference type="EMBL" id="JAPWIE010000001">
    <property type="protein sequence ID" value="MCZ4548435.1"/>
    <property type="molecule type" value="Genomic_DNA"/>
</dbReference>
<dbReference type="Pfam" id="PF00756">
    <property type="entry name" value="Esterase"/>
    <property type="match status" value="1"/>
</dbReference>
<proteinExistence type="predicted"/>